<proteinExistence type="predicted"/>
<dbReference type="RefSeq" id="WP_200065655.1">
    <property type="nucleotide sequence ID" value="NZ_JAEHFW010000001.1"/>
</dbReference>
<feature type="transmembrane region" description="Helical" evidence="1">
    <location>
        <begin position="60"/>
        <end position="80"/>
    </location>
</feature>
<dbReference type="EMBL" id="JAEHFW010000001">
    <property type="protein sequence ID" value="MBK0379219.1"/>
    <property type="molecule type" value="Genomic_DNA"/>
</dbReference>
<gene>
    <name evidence="2" type="ORF">I5M19_07880</name>
</gene>
<feature type="transmembrane region" description="Helical" evidence="1">
    <location>
        <begin position="236"/>
        <end position="253"/>
    </location>
</feature>
<dbReference type="AlphaFoldDB" id="A0A934PR40"/>
<feature type="transmembrane region" description="Helical" evidence="1">
    <location>
        <begin position="142"/>
        <end position="164"/>
    </location>
</feature>
<protein>
    <submittedName>
        <fullName evidence="2">Uncharacterized protein</fullName>
    </submittedName>
</protein>
<comment type="caution">
    <text evidence="2">The sequence shown here is derived from an EMBL/GenBank/DDBJ whole genome shotgun (WGS) entry which is preliminary data.</text>
</comment>
<name>A0A934PR40_9SPHI</name>
<organism evidence="2 3">
    <name type="scientific">Mucilaginibacter segetis</name>
    <dbReference type="NCBI Taxonomy" id="2793071"/>
    <lineage>
        <taxon>Bacteria</taxon>
        <taxon>Pseudomonadati</taxon>
        <taxon>Bacteroidota</taxon>
        <taxon>Sphingobacteriia</taxon>
        <taxon>Sphingobacteriales</taxon>
        <taxon>Sphingobacteriaceae</taxon>
        <taxon>Mucilaginibacter</taxon>
    </lineage>
</organism>
<feature type="transmembrane region" description="Helical" evidence="1">
    <location>
        <begin position="26"/>
        <end position="48"/>
    </location>
</feature>
<feature type="transmembrane region" description="Helical" evidence="1">
    <location>
        <begin position="176"/>
        <end position="198"/>
    </location>
</feature>
<keyword evidence="3" id="KW-1185">Reference proteome</keyword>
<keyword evidence="1" id="KW-1133">Transmembrane helix</keyword>
<keyword evidence="1" id="KW-0812">Transmembrane</keyword>
<keyword evidence="1" id="KW-0472">Membrane</keyword>
<evidence type="ECO:0000256" key="1">
    <source>
        <dbReference type="SAM" id="Phobius"/>
    </source>
</evidence>
<dbReference type="Proteomes" id="UP000613193">
    <property type="component" value="Unassembled WGS sequence"/>
</dbReference>
<accession>A0A934PR40</accession>
<evidence type="ECO:0000313" key="3">
    <source>
        <dbReference type="Proteomes" id="UP000613193"/>
    </source>
</evidence>
<evidence type="ECO:0000313" key="2">
    <source>
        <dbReference type="EMBL" id="MBK0379219.1"/>
    </source>
</evidence>
<sequence>MKQSMALSFKKIAALNRRQWLENRQAYGLTGLALTVVLLLFFFIGWHWRESFPGAQGNGIFLIGLFGGGIAFSGWLYKELSRPADSIWLLGLPASAGQKILIFLLHSIIFYGVGFTLLFQIVETLFYGVVAGSSAGVLHSAIFENGFYTCYLTFINIQLWLLIGSLSFKKAAIIKTVLLLLLYFILAASGNVVLMKMLTGEARITSSLPYGYFQFVHENENIYVYLPALAQHLVDLLGWLLPCFLIYIAYLKLMEKEITA</sequence>
<reference evidence="2" key="1">
    <citation type="submission" date="2020-12" db="EMBL/GenBank/DDBJ databases">
        <title>Bacterial novel species Mucilaginibacter sp. SD-g isolated from soil.</title>
        <authorList>
            <person name="Jung H.-Y."/>
        </authorList>
    </citation>
    <scope>NUCLEOTIDE SEQUENCE</scope>
    <source>
        <strain evidence="2">SD-g</strain>
    </source>
</reference>
<feature type="transmembrane region" description="Helical" evidence="1">
    <location>
        <begin position="100"/>
        <end position="122"/>
    </location>
</feature>